<reference evidence="4" key="2">
    <citation type="submission" date="2023-05" db="EMBL/GenBank/DDBJ databases">
        <authorList>
            <consortium name="Lawrence Berkeley National Laboratory"/>
            <person name="Steindorff A."/>
            <person name="Hensen N."/>
            <person name="Bonometti L."/>
            <person name="Westerberg I."/>
            <person name="Brannstrom I.O."/>
            <person name="Guillou S."/>
            <person name="Cros-Aarteil S."/>
            <person name="Calhoun S."/>
            <person name="Haridas S."/>
            <person name="Kuo A."/>
            <person name="Mondo S."/>
            <person name="Pangilinan J."/>
            <person name="Riley R."/>
            <person name="Labutti K."/>
            <person name="Andreopoulos B."/>
            <person name="Lipzen A."/>
            <person name="Chen C."/>
            <person name="Yanf M."/>
            <person name="Daum C."/>
            <person name="Ng V."/>
            <person name="Clum A."/>
            <person name="Ohm R."/>
            <person name="Martin F."/>
            <person name="Silar P."/>
            <person name="Natvig D."/>
            <person name="Lalanne C."/>
            <person name="Gautier V."/>
            <person name="Ament-Velasquez S.L."/>
            <person name="Kruys A."/>
            <person name="Hutchinson M.I."/>
            <person name="Powell A.J."/>
            <person name="Barry K."/>
            <person name="Miller A.N."/>
            <person name="Grigoriev I.V."/>
            <person name="Debuchy R."/>
            <person name="Gladieux P."/>
            <person name="Thoren M.H."/>
            <person name="Johannesson H."/>
        </authorList>
    </citation>
    <scope>NUCLEOTIDE SEQUENCE</scope>
    <source>
        <strain evidence="4">CBS 538.74</strain>
    </source>
</reference>
<evidence type="ECO:0000313" key="5">
    <source>
        <dbReference type="Proteomes" id="UP001302745"/>
    </source>
</evidence>
<dbReference type="InterPro" id="IPR058257">
    <property type="entry name" value="CorA-like_dom"/>
</dbReference>
<dbReference type="Pfam" id="PF26616">
    <property type="entry name" value="CorA-like"/>
    <property type="match status" value="1"/>
</dbReference>
<keyword evidence="2" id="KW-0812">Transmembrane</keyword>
<accession>A0AAN6VJY1</accession>
<keyword evidence="1" id="KW-0175">Coiled coil</keyword>
<organism evidence="4 5">
    <name type="scientific">Chaetomidium leptoderma</name>
    <dbReference type="NCBI Taxonomy" id="669021"/>
    <lineage>
        <taxon>Eukaryota</taxon>
        <taxon>Fungi</taxon>
        <taxon>Dikarya</taxon>
        <taxon>Ascomycota</taxon>
        <taxon>Pezizomycotina</taxon>
        <taxon>Sordariomycetes</taxon>
        <taxon>Sordariomycetidae</taxon>
        <taxon>Sordariales</taxon>
        <taxon>Chaetomiaceae</taxon>
        <taxon>Chaetomidium</taxon>
    </lineage>
</organism>
<keyword evidence="5" id="KW-1185">Reference proteome</keyword>
<dbReference type="Gene3D" id="1.20.58.340">
    <property type="entry name" value="Magnesium transport protein CorA, transmembrane region"/>
    <property type="match status" value="1"/>
</dbReference>
<evidence type="ECO:0000313" key="4">
    <source>
        <dbReference type="EMBL" id="KAK4152639.1"/>
    </source>
</evidence>
<feature type="coiled-coil region" evidence="1">
    <location>
        <begin position="340"/>
        <end position="367"/>
    </location>
</feature>
<dbReference type="Proteomes" id="UP001302745">
    <property type="component" value="Unassembled WGS sequence"/>
</dbReference>
<reference evidence="4" key="1">
    <citation type="journal article" date="2023" name="Mol. Phylogenet. Evol.">
        <title>Genome-scale phylogeny and comparative genomics of the fungal order Sordariales.</title>
        <authorList>
            <person name="Hensen N."/>
            <person name="Bonometti L."/>
            <person name="Westerberg I."/>
            <person name="Brannstrom I.O."/>
            <person name="Guillou S."/>
            <person name="Cros-Aarteil S."/>
            <person name="Calhoun S."/>
            <person name="Haridas S."/>
            <person name="Kuo A."/>
            <person name="Mondo S."/>
            <person name="Pangilinan J."/>
            <person name="Riley R."/>
            <person name="LaButti K."/>
            <person name="Andreopoulos B."/>
            <person name="Lipzen A."/>
            <person name="Chen C."/>
            <person name="Yan M."/>
            <person name="Daum C."/>
            <person name="Ng V."/>
            <person name="Clum A."/>
            <person name="Steindorff A."/>
            <person name="Ohm R.A."/>
            <person name="Martin F."/>
            <person name="Silar P."/>
            <person name="Natvig D.O."/>
            <person name="Lalanne C."/>
            <person name="Gautier V."/>
            <person name="Ament-Velasquez S.L."/>
            <person name="Kruys A."/>
            <person name="Hutchinson M.I."/>
            <person name="Powell A.J."/>
            <person name="Barry K."/>
            <person name="Miller A.N."/>
            <person name="Grigoriev I.V."/>
            <person name="Debuchy R."/>
            <person name="Gladieux P."/>
            <person name="Hiltunen Thoren M."/>
            <person name="Johannesson H."/>
        </authorList>
    </citation>
    <scope>NUCLEOTIDE SEQUENCE</scope>
    <source>
        <strain evidence="4">CBS 538.74</strain>
    </source>
</reference>
<dbReference type="AlphaFoldDB" id="A0AAN6VJY1"/>
<comment type="caution">
    <text evidence="4">The sequence shown here is derived from an EMBL/GenBank/DDBJ whole genome shotgun (WGS) entry which is preliminary data.</text>
</comment>
<name>A0AAN6VJY1_9PEZI</name>
<sequence>MTTSAPNLASNLGLPPAFSQSCAKWPEFPVNLGSRATGINASRLEQYQKDLDTVEASLFLESETEVEEIVIASKKDPKSRFIYIHAANARDRLRVRRSMFTMILSFHQVMPEYLDFLPSFGRQSTPRDIRFSGFRQQVDLARPRPELAVEALARSGQQYQIAYNLKGVTLKDEGEWSIRNAAFYHRFDIETGHAVWIVTKGRTDVLDRYKEMTSKFGRPEDRAFGTTDECFVSSLAPHLLFCRWSTEDWRGYIRNLEEAVDRKALMAVLGPREQGYSPERYQAGDIRQMQIWEEQASEAIVVLDGNVAVMASLRRFYQRLAADRRFPCRRSCAGEIGDFANQLDTMVSDMRNNIERARALIKTTSDRRELIKQYRQDEEAGRMHRLNKNLEEEAIVVMIITLVTLVYLPATFVSTFFSTDIVKYQEDEYPDGKFSQLAMDRWLQVTLPLTLFTICAAWGAKKWASRKAAEADGEVR</sequence>
<evidence type="ECO:0000256" key="1">
    <source>
        <dbReference type="SAM" id="Coils"/>
    </source>
</evidence>
<keyword evidence="2" id="KW-1133">Transmembrane helix</keyword>
<evidence type="ECO:0000256" key="2">
    <source>
        <dbReference type="SAM" id="Phobius"/>
    </source>
</evidence>
<gene>
    <name evidence="4" type="ORF">C8A00DRAFT_44337</name>
</gene>
<proteinExistence type="predicted"/>
<protein>
    <recommendedName>
        <fullName evidence="3">CorA-like transporter domain-containing protein</fullName>
    </recommendedName>
</protein>
<evidence type="ECO:0000259" key="3">
    <source>
        <dbReference type="Pfam" id="PF26616"/>
    </source>
</evidence>
<feature type="transmembrane region" description="Helical" evidence="2">
    <location>
        <begin position="394"/>
        <end position="417"/>
    </location>
</feature>
<feature type="domain" description="CorA-like transporter" evidence="3">
    <location>
        <begin position="72"/>
        <end position="264"/>
    </location>
</feature>
<keyword evidence="2" id="KW-0472">Membrane</keyword>
<dbReference type="EMBL" id="MU856967">
    <property type="protein sequence ID" value="KAK4152639.1"/>
    <property type="molecule type" value="Genomic_DNA"/>
</dbReference>